<dbReference type="PRINTS" id="PR00455">
    <property type="entry name" value="HTHTETR"/>
</dbReference>
<evidence type="ECO:0000256" key="4">
    <source>
        <dbReference type="PROSITE-ProRule" id="PRU00335"/>
    </source>
</evidence>
<dbReference type="SUPFAM" id="SSF46689">
    <property type="entry name" value="Homeodomain-like"/>
    <property type="match status" value="1"/>
</dbReference>
<dbReference type="Pfam" id="PF00440">
    <property type="entry name" value="TetR_N"/>
    <property type="match status" value="1"/>
</dbReference>
<dbReference type="PANTHER" id="PTHR30055">
    <property type="entry name" value="HTH-TYPE TRANSCRIPTIONAL REGULATOR RUTR"/>
    <property type="match status" value="1"/>
</dbReference>
<dbReference type="InterPro" id="IPR009057">
    <property type="entry name" value="Homeodomain-like_sf"/>
</dbReference>
<sequence length="114" mass="12026">MTAATPAGAAGAAAMAGTATGAAAARRTQAERRARSRDALLAAAARGLAHHGYAELSLTRVAAEAGYTRGALYHQFAGKEEVAPAVVGWVRQTCWEEVGRVLALLWPEWPRRSR</sequence>
<feature type="DNA-binding region" description="H-T-H motif" evidence="4">
    <location>
        <begin position="57"/>
        <end position="76"/>
    </location>
</feature>
<organism evidence="7 8">
    <name type="scientific">Streptomyces rubiginosohelvolus</name>
    <dbReference type="NCBI Taxonomy" id="67362"/>
    <lineage>
        <taxon>Bacteria</taxon>
        <taxon>Bacillati</taxon>
        <taxon>Actinomycetota</taxon>
        <taxon>Actinomycetes</taxon>
        <taxon>Kitasatosporales</taxon>
        <taxon>Streptomycetaceae</taxon>
        <taxon>Streptomyces</taxon>
    </lineage>
</organism>
<evidence type="ECO:0000313" key="7">
    <source>
        <dbReference type="EMBL" id="GGZ48067.1"/>
    </source>
</evidence>
<protein>
    <recommendedName>
        <fullName evidence="6">HTH tetR-type domain-containing protein</fullName>
    </recommendedName>
</protein>
<keyword evidence="3" id="KW-0804">Transcription</keyword>
<dbReference type="Proteomes" id="UP000624183">
    <property type="component" value="Unassembled WGS sequence"/>
</dbReference>
<dbReference type="PROSITE" id="PS50977">
    <property type="entry name" value="HTH_TETR_2"/>
    <property type="match status" value="1"/>
</dbReference>
<dbReference type="PANTHER" id="PTHR30055:SF234">
    <property type="entry name" value="HTH-TYPE TRANSCRIPTIONAL REGULATOR BETI"/>
    <property type="match status" value="1"/>
</dbReference>
<gene>
    <name evidence="7" type="ORF">GCM10010328_23230</name>
</gene>
<proteinExistence type="predicted"/>
<evidence type="ECO:0000313" key="8">
    <source>
        <dbReference type="Proteomes" id="UP000624183"/>
    </source>
</evidence>
<dbReference type="InterPro" id="IPR001647">
    <property type="entry name" value="HTH_TetR"/>
</dbReference>
<evidence type="ECO:0000256" key="5">
    <source>
        <dbReference type="SAM" id="MobiDB-lite"/>
    </source>
</evidence>
<name>A0ABQ3BJM9_9ACTN</name>
<keyword evidence="1" id="KW-0805">Transcription regulation</keyword>
<reference evidence="8" key="1">
    <citation type="journal article" date="2019" name="Int. J. Syst. Evol. Microbiol.">
        <title>The Global Catalogue of Microorganisms (GCM) 10K type strain sequencing project: providing services to taxonomists for standard genome sequencing and annotation.</title>
        <authorList>
            <consortium name="The Broad Institute Genomics Platform"/>
            <consortium name="The Broad Institute Genome Sequencing Center for Infectious Disease"/>
            <person name="Wu L."/>
            <person name="Ma J."/>
        </authorList>
    </citation>
    <scope>NUCLEOTIDE SEQUENCE [LARGE SCALE GENOMIC DNA]</scope>
    <source>
        <strain evidence="8">JCM 4602</strain>
    </source>
</reference>
<evidence type="ECO:0000256" key="3">
    <source>
        <dbReference type="ARBA" id="ARBA00023163"/>
    </source>
</evidence>
<comment type="caution">
    <text evidence="7">The sequence shown here is derived from an EMBL/GenBank/DDBJ whole genome shotgun (WGS) entry which is preliminary data.</text>
</comment>
<evidence type="ECO:0000256" key="2">
    <source>
        <dbReference type="ARBA" id="ARBA00023125"/>
    </source>
</evidence>
<evidence type="ECO:0000256" key="1">
    <source>
        <dbReference type="ARBA" id="ARBA00023015"/>
    </source>
</evidence>
<dbReference type="Gene3D" id="1.10.357.10">
    <property type="entry name" value="Tetracycline Repressor, domain 2"/>
    <property type="match status" value="1"/>
</dbReference>
<feature type="region of interest" description="Disordered" evidence="5">
    <location>
        <begin position="1"/>
        <end position="31"/>
    </location>
</feature>
<evidence type="ECO:0000259" key="6">
    <source>
        <dbReference type="PROSITE" id="PS50977"/>
    </source>
</evidence>
<feature type="compositionally biased region" description="Low complexity" evidence="5">
    <location>
        <begin position="1"/>
        <end position="27"/>
    </location>
</feature>
<feature type="domain" description="HTH tetR-type" evidence="6">
    <location>
        <begin position="34"/>
        <end position="94"/>
    </location>
</feature>
<dbReference type="InterPro" id="IPR050109">
    <property type="entry name" value="HTH-type_TetR-like_transc_reg"/>
</dbReference>
<dbReference type="EMBL" id="BMUW01000003">
    <property type="protein sequence ID" value="GGZ48067.1"/>
    <property type="molecule type" value="Genomic_DNA"/>
</dbReference>
<accession>A0ABQ3BJM9</accession>
<keyword evidence="2 4" id="KW-0238">DNA-binding</keyword>
<keyword evidence="8" id="KW-1185">Reference proteome</keyword>